<dbReference type="AlphaFoldDB" id="A0A975BV51"/>
<evidence type="ECO:0000256" key="1">
    <source>
        <dbReference type="SAM" id="MobiDB-lite"/>
    </source>
</evidence>
<dbReference type="Proteomes" id="UP000663722">
    <property type="component" value="Chromosome"/>
</dbReference>
<dbReference type="EMBL" id="CP061800">
    <property type="protein sequence ID" value="QTA92346.1"/>
    <property type="molecule type" value="Genomic_DNA"/>
</dbReference>
<feature type="compositionally biased region" description="Low complexity" evidence="1">
    <location>
        <begin position="119"/>
        <end position="132"/>
    </location>
</feature>
<feature type="compositionally biased region" description="Low complexity" evidence="1">
    <location>
        <begin position="140"/>
        <end position="154"/>
    </location>
</feature>
<gene>
    <name evidence="2" type="ORF">dnm_084240</name>
</gene>
<accession>A0A975BV51</accession>
<evidence type="ECO:0000313" key="3">
    <source>
        <dbReference type="Proteomes" id="UP000663722"/>
    </source>
</evidence>
<evidence type="ECO:0000313" key="2">
    <source>
        <dbReference type="EMBL" id="QTA92346.1"/>
    </source>
</evidence>
<sequence>MKKKKADKSNAQLIIGALLSGKSLRSREISEMVLEDSGKEIKVQDVASMLSKLSDSQKCDLGFFIERKKIGTGFVYNMVKEALKLSEKQAYNLSLKTGKDRYKLEQALKDFPGLKKYTKPSTPKSKPSPAKTVAKKAPKSVKPSKPVKAKPSPAKAKKETKIPPVILSDEKVIEEAAAKIIQKIADLEGLNMNVTVSFKLED</sequence>
<reference evidence="2" key="1">
    <citation type="journal article" date="2021" name="Microb. Physiol.">
        <title>Proteogenomic Insights into the Physiology of Marine, Sulfate-Reducing, Filamentous Desulfonema limicola and Desulfonema magnum.</title>
        <authorList>
            <person name="Schnaars V."/>
            <person name="Wohlbrand L."/>
            <person name="Scheve S."/>
            <person name="Hinrichs C."/>
            <person name="Reinhardt R."/>
            <person name="Rabus R."/>
        </authorList>
    </citation>
    <scope>NUCLEOTIDE SEQUENCE</scope>
    <source>
        <strain evidence="2">4be13</strain>
    </source>
</reference>
<feature type="region of interest" description="Disordered" evidence="1">
    <location>
        <begin position="114"/>
        <end position="162"/>
    </location>
</feature>
<dbReference type="KEGG" id="dmm:dnm_084240"/>
<organism evidence="2 3">
    <name type="scientific">Desulfonema magnum</name>
    <dbReference type="NCBI Taxonomy" id="45655"/>
    <lineage>
        <taxon>Bacteria</taxon>
        <taxon>Pseudomonadati</taxon>
        <taxon>Thermodesulfobacteriota</taxon>
        <taxon>Desulfobacteria</taxon>
        <taxon>Desulfobacterales</taxon>
        <taxon>Desulfococcaceae</taxon>
        <taxon>Desulfonema</taxon>
    </lineage>
</organism>
<dbReference type="RefSeq" id="WP_207679747.1">
    <property type="nucleotide sequence ID" value="NZ_CP061800.1"/>
</dbReference>
<protein>
    <submittedName>
        <fullName evidence="2">Uncharacterized protein</fullName>
    </submittedName>
</protein>
<name>A0A975BV51_9BACT</name>
<proteinExistence type="predicted"/>
<keyword evidence="3" id="KW-1185">Reference proteome</keyword>